<evidence type="ECO:0000313" key="8">
    <source>
        <dbReference type="EMBL" id="EFA75276.1"/>
    </source>
</evidence>
<dbReference type="Proteomes" id="UP000001396">
    <property type="component" value="Unassembled WGS sequence"/>
</dbReference>
<reference evidence="8 9" key="1">
    <citation type="journal article" date="2011" name="Genome Res.">
        <title>Phylogeny-wide analysis of social amoeba genomes highlights ancient origins for complex intercellular communication.</title>
        <authorList>
            <person name="Heidel A.J."/>
            <person name="Lawal H.M."/>
            <person name="Felder M."/>
            <person name="Schilde C."/>
            <person name="Helps N.R."/>
            <person name="Tunggal B."/>
            <person name="Rivero F."/>
            <person name="John U."/>
            <person name="Schleicher M."/>
            <person name="Eichinger L."/>
            <person name="Platzer M."/>
            <person name="Noegel A.A."/>
            <person name="Schaap P."/>
            <person name="Gloeckner G."/>
        </authorList>
    </citation>
    <scope>NUCLEOTIDE SEQUENCE [LARGE SCALE GENOMIC DNA]</scope>
    <source>
        <strain evidence="9">ATCC 26659 / Pp 5 / PN500</strain>
    </source>
</reference>
<dbReference type="GO" id="GO:0004756">
    <property type="term" value="F:selenide, water dikinase activity"/>
    <property type="evidence" value="ECO:0007669"/>
    <property type="project" value="TreeGrafter"/>
</dbReference>
<dbReference type="NCBIfam" id="TIGR00476">
    <property type="entry name" value="selD"/>
    <property type="match status" value="1"/>
</dbReference>
<sequence>MSIGDGIGYDCAIVPTKFPDIVMVTTTDFFFPNVDDPYLMGKIACANVLSDLYSFGIDECDNMLMLLAASTDMTPENRNWSTRGLIQGFNDHCNLAGTKVRGGQTVKNPWPLIGGVATAIIRKDEMIMPVNAVPGDVLVLTKPLGTQVCANFHQWIRQPEKWAKIADIATVEEAVETFTYATQSMARLNRIGARLMRKYGAHAATDVTGFGIAGHSDNLAKSQLQPVVFEIHTLPIIEHMKKIDVHLNNNWNLCRGLSAETSGGLLIAMPEDKAREFVKEIEEIEHQPAWIIGRVLASDKPVTENRSVVIDNPTILEIKPNQNFN</sequence>
<accession>D3BT59</accession>
<keyword evidence="9" id="KW-1185">Reference proteome</keyword>
<dbReference type="Gene3D" id="3.90.650.10">
    <property type="entry name" value="PurM-like C-terminal domain"/>
    <property type="match status" value="1"/>
</dbReference>
<dbReference type="SUPFAM" id="SSF55326">
    <property type="entry name" value="PurM N-terminal domain-like"/>
    <property type="match status" value="1"/>
</dbReference>
<dbReference type="GO" id="GO:0005737">
    <property type="term" value="C:cytoplasm"/>
    <property type="evidence" value="ECO:0007669"/>
    <property type="project" value="TreeGrafter"/>
</dbReference>
<evidence type="ECO:0000256" key="2">
    <source>
        <dbReference type="ARBA" id="ARBA00022741"/>
    </source>
</evidence>
<gene>
    <name evidence="8" type="primary">selD</name>
    <name evidence="8" type="ORF">PPL_11351</name>
</gene>
<keyword evidence="1" id="KW-0808">Transferase</keyword>
<proteinExistence type="predicted"/>
<dbReference type="InterPro" id="IPR036921">
    <property type="entry name" value="PurM-like_N_sf"/>
</dbReference>
<evidence type="ECO:0000256" key="5">
    <source>
        <dbReference type="ARBA" id="ARBA00023266"/>
    </source>
</evidence>
<dbReference type="GO" id="GO:0005524">
    <property type="term" value="F:ATP binding"/>
    <property type="evidence" value="ECO:0007669"/>
    <property type="project" value="UniProtKB-KW"/>
</dbReference>
<keyword evidence="5" id="KW-0711">Selenium</keyword>
<feature type="domain" description="PurM-like N-terminal" evidence="6">
    <location>
        <begin position="10"/>
        <end position="120"/>
    </location>
</feature>
<protein>
    <submittedName>
        <fullName evidence="8">Selenide water dikinase</fullName>
    </submittedName>
</protein>
<dbReference type="PIRSF" id="PIRSF036407">
    <property type="entry name" value="Selenphspht_syn"/>
    <property type="match status" value="1"/>
</dbReference>
<evidence type="ECO:0000256" key="4">
    <source>
        <dbReference type="ARBA" id="ARBA00022840"/>
    </source>
</evidence>
<evidence type="ECO:0000256" key="1">
    <source>
        <dbReference type="ARBA" id="ARBA00022679"/>
    </source>
</evidence>
<evidence type="ECO:0000256" key="3">
    <source>
        <dbReference type="ARBA" id="ARBA00022777"/>
    </source>
</evidence>
<dbReference type="Pfam" id="PF02769">
    <property type="entry name" value="AIRS_C"/>
    <property type="match status" value="1"/>
</dbReference>
<evidence type="ECO:0000259" key="7">
    <source>
        <dbReference type="Pfam" id="PF02769"/>
    </source>
</evidence>
<dbReference type="PANTHER" id="PTHR10256:SF0">
    <property type="entry name" value="INACTIVE SELENIDE, WATER DIKINASE-LIKE PROTEIN-RELATED"/>
    <property type="match status" value="1"/>
</dbReference>
<comment type="caution">
    <text evidence="8">The sequence shown here is derived from an EMBL/GenBank/DDBJ whole genome shotgun (WGS) entry which is preliminary data.</text>
</comment>
<dbReference type="FunFam" id="3.90.650.10:FF:000010">
    <property type="entry name" value="Selenide, water dikinase"/>
    <property type="match status" value="1"/>
</dbReference>
<dbReference type="CDD" id="cd02195">
    <property type="entry name" value="SelD"/>
    <property type="match status" value="1"/>
</dbReference>
<dbReference type="GO" id="GO:0016260">
    <property type="term" value="P:selenocysteine biosynthetic process"/>
    <property type="evidence" value="ECO:0007669"/>
    <property type="project" value="TreeGrafter"/>
</dbReference>
<evidence type="ECO:0000313" key="9">
    <source>
        <dbReference type="Proteomes" id="UP000001396"/>
    </source>
</evidence>
<evidence type="ECO:0000259" key="6">
    <source>
        <dbReference type="Pfam" id="PF00586"/>
    </source>
</evidence>
<feature type="domain" description="PurM-like C-terminal" evidence="7">
    <location>
        <begin position="134"/>
        <end position="301"/>
    </location>
</feature>
<dbReference type="Gene3D" id="3.30.1330.10">
    <property type="entry name" value="PurM-like, N-terminal domain"/>
    <property type="match status" value="1"/>
</dbReference>
<keyword evidence="4" id="KW-0067">ATP-binding</keyword>
<dbReference type="OMA" id="LARDWMC"/>
<keyword evidence="3 8" id="KW-0418">Kinase</keyword>
<dbReference type="Pfam" id="PF00586">
    <property type="entry name" value="AIRS"/>
    <property type="match status" value="1"/>
</dbReference>
<dbReference type="GeneID" id="31366819"/>
<dbReference type="InParanoid" id="D3BT59"/>
<dbReference type="FunCoup" id="D3BT59">
    <property type="interactions" value="15"/>
</dbReference>
<dbReference type="PANTHER" id="PTHR10256">
    <property type="entry name" value="SELENIDE, WATER DIKINASE"/>
    <property type="match status" value="1"/>
</dbReference>
<organism evidence="8 9">
    <name type="scientific">Heterostelium pallidum (strain ATCC 26659 / Pp 5 / PN500)</name>
    <name type="common">Cellular slime mold</name>
    <name type="synonym">Polysphondylium pallidum</name>
    <dbReference type="NCBI Taxonomy" id="670386"/>
    <lineage>
        <taxon>Eukaryota</taxon>
        <taxon>Amoebozoa</taxon>
        <taxon>Evosea</taxon>
        <taxon>Eumycetozoa</taxon>
        <taxon>Dictyostelia</taxon>
        <taxon>Acytosteliales</taxon>
        <taxon>Acytosteliaceae</taxon>
        <taxon>Heterostelium</taxon>
    </lineage>
</organism>
<dbReference type="InterPro" id="IPR016188">
    <property type="entry name" value="PurM-like_N"/>
</dbReference>
<dbReference type="STRING" id="670386.D3BT59"/>
<dbReference type="SUPFAM" id="SSF56042">
    <property type="entry name" value="PurM C-terminal domain-like"/>
    <property type="match status" value="1"/>
</dbReference>
<dbReference type="RefSeq" id="XP_020427410.1">
    <property type="nucleotide sequence ID" value="XM_020582107.1"/>
</dbReference>
<dbReference type="AlphaFoldDB" id="D3BT59"/>
<keyword evidence="2" id="KW-0547">Nucleotide-binding</keyword>
<dbReference type="EMBL" id="ADBJ01000056">
    <property type="protein sequence ID" value="EFA75276.1"/>
    <property type="molecule type" value="Genomic_DNA"/>
</dbReference>
<name>D3BT59_HETP5</name>
<dbReference type="InterPro" id="IPR036676">
    <property type="entry name" value="PurM-like_C_sf"/>
</dbReference>
<dbReference type="InterPro" id="IPR004536">
    <property type="entry name" value="SPS/SelD"/>
</dbReference>
<dbReference type="InterPro" id="IPR010918">
    <property type="entry name" value="PurM-like_C_dom"/>
</dbReference>